<gene>
    <name evidence="3" type="ORF">JFL75_09810</name>
</gene>
<name>A0A7T7XRN6_9SPIR</name>
<evidence type="ECO:0000313" key="4">
    <source>
        <dbReference type="Proteomes" id="UP000595917"/>
    </source>
</evidence>
<protein>
    <submittedName>
        <fullName evidence="3">Uncharacterized protein</fullName>
    </submittedName>
</protein>
<dbReference type="AlphaFoldDB" id="A0A7T7XRN6"/>
<reference evidence="3" key="1">
    <citation type="submission" date="2021-01" db="EMBL/GenBank/DDBJ databases">
        <title>Description of Breznakiella homolactica.</title>
        <authorList>
            <person name="Song Y."/>
            <person name="Brune A."/>
        </authorList>
    </citation>
    <scope>NUCLEOTIDE SEQUENCE</scope>
    <source>
        <strain evidence="3">RmG30</strain>
    </source>
</reference>
<feature type="chain" id="PRO_5030541557" evidence="2">
    <location>
        <begin position="27"/>
        <end position="188"/>
    </location>
</feature>
<dbReference type="EMBL" id="CP067089">
    <property type="protein sequence ID" value="QQO11184.1"/>
    <property type="molecule type" value="Genomic_DNA"/>
</dbReference>
<feature type="compositionally biased region" description="Polar residues" evidence="1">
    <location>
        <begin position="176"/>
        <end position="188"/>
    </location>
</feature>
<feature type="region of interest" description="Disordered" evidence="1">
    <location>
        <begin position="161"/>
        <end position="188"/>
    </location>
</feature>
<evidence type="ECO:0000256" key="2">
    <source>
        <dbReference type="SAM" id="SignalP"/>
    </source>
</evidence>
<evidence type="ECO:0000313" key="3">
    <source>
        <dbReference type="EMBL" id="QQO11184.1"/>
    </source>
</evidence>
<dbReference type="KEGG" id="bhc:JFL75_09810"/>
<sequence length="188" mass="20571">MMLRWIVKNIGAVSGLFLLTLTSVYAQESMPDKPALDTQDQILVLDISAGIVEQNQEVVWNSDISKTTTPGRPVSIQVVGQNIVVVAQFTPYLGHGNSTLMVAQGQVWIELPNEGGVRYNTNIQTIPLDFGEKIYFFPLGPEKDKNNAQIVIQLELNPYSQSSARPSAGLSGNPPKDNSSQTQTLTKE</sequence>
<proteinExistence type="predicted"/>
<dbReference type="Proteomes" id="UP000595917">
    <property type="component" value="Chromosome"/>
</dbReference>
<keyword evidence="4" id="KW-1185">Reference proteome</keyword>
<dbReference type="RefSeq" id="WP_215628493.1">
    <property type="nucleotide sequence ID" value="NZ_CP067089.2"/>
</dbReference>
<evidence type="ECO:0000256" key="1">
    <source>
        <dbReference type="SAM" id="MobiDB-lite"/>
    </source>
</evidence>
<accession>A0A7T7XRN6</accession>
<organism evidence="3 4">
    <name type="scientific">Breznakiella homolactica</name>
    <dbReference type="NCBI Taxonomy" id="2798577"/>
    <lineage>
        <taxon>Bacteria</taxon>
        <taxon>Pseudomonadati</taxon>
        <taxon>Spirochaetota</taxon>
        <taxon>Spirochaetia</taxon>
        <taxon>Spirochaetales</taxon>
        <taxon>Breznakiellaceae</taxon>
        <taxon>Breznakiella</taxon>
    </lineage>
</organism>
<feature type="signal peptide" evidence="2">
    <location>
        <begin position="1"/>
        <end position="26"/>
    </location>
</feature>
<keyword evidence="2" id="KW-0732">Signal</keyword>